<dbReference type="InterPro" id="IPR000454">
    <property type="entry name" value="ATP_synth_F0_csu"/>
</dbReference>
<keyword evidence="4 14" id="KW-1003">Cell membrane</keyword>
<comment type="subcellular location">
    <subcellularLocation>
        <location evidence="1 14">Cell membrane</location>
        <topology evidence="1 14">Multi-pass membrane protein</topology>
    </subcellularLocation>
</comment>
<dbReference type="InterPro" id="IPR020537">
    <property type="entry name" value="ATP_synth_F0_csu_DDCD_BS"/>
</dbReference>
<keyword evidence="5 14" id="KW-0138">CF(0)</keyword>
<dbReference type="HAMAP" id="MF_01396">
    <property type="entry name" value="ATP_synth_c_bact"/>
    <property type="match status" value="1"/>
</dbReference>
<dbReference type="InterPro" id="IPR038662">
    <property type="entry name" value="ATP_synth_F0_csu_sf"/>
</dbReference>
<proteinExistence type="inferred from homology"/>
<dbReference type="Pfam" id="PF00137">
    <property type="entry name" value="ATP-synt_C"/>
    <property type="match status" value="1"/>
</dbReference>
<keyword evidence="7 14" id="KW-0375">Hydrogen ion transport</keyword>
<evidence type="ECO:0000256" key="6">
    <source>
        <dbReference type="ARBA" id="ARBA00022692"/>
    </source>
</evidence>
<evidence type="ECO:0000256" key="1">
    <source>
        <dbReference type="ARBA" id="ARBA00004651"/>
    </source>
</evidence>
<keyword evidence="3 14" id="KW-0813">Transport</keyword>
<dbReference type="CDD" id="cd18185">
    <property type="entry name" value="ATP-synt_Fo_c_ATPE"/>
    <property type="match status" value="1"/>
</dbReference>
<evidence type="ECO:0000256" key="8">
    <source>
        <dbReference type="ARBA" id="ARBA00022989"/>
    </source>
</evidence>
<dbReference type="GO" id="GO:0005886">
    <property type="term" value="C:plasma membrane"/>
    <property type="evidence" value="ECO:0007669"/>
    <property type="project" value="UniProtKB-SubCell"/>
</dbReference>
<name>A0A7S7LA34_9BACI</name>
<dbReference type="EMBL" id="CP063356">
    <property type="protein sequence ID" value="QOY37239.1"/>
    <property type="molecule type" value="Genomic_DNA"/>
</dbReference>
<dbReference type="Gene3D" id="1.20.20.10">
    <property type="entry name" value="F1F0 ATP synthase subunit C"/>
    <property type="match status" value="1"/>
</dbReference>
<dbReference type="Proteomes" id="UP000180175">
    <property type="component" value="Chromosome"/>
</dbReference>
<evidence type="ECO:0000256" key="12">
    <source>
        <dbReference type="ARBA" id="ARBA00023310"/>
    </source>
</evidence>
<evidence type="ECO:0000256" key="2">
    <source>
        <dbReference type="ARBA" id="ARBA00006704"/>
    </source>
</evidence>
<dbReference type="InterPro" id="IPR035921">
    <property type="entry name" value="F/V-ATP_Csub_sf"/>
</dbReference>
<evidence type="ECO:0000256" key="3">
    <source>
        <dbReference type="ARBA" id="ARBA00022448"/>
    </source>
</evidence>
<evidence type="ECO:0000313" key="16">
    <source>
        <dbReference type="EMBL" id="QOY37239.1"/>
    </source>
</evidence>
<feature type="site" description="Reversibly protonated during proton transport" evidence="14">
    <location>
        <position position="54"/>
    </location>
</feature>
<evidence type="ECO:0000256" key="11">
    <source>
        <dbReference type="ARBA" id="ARBA00023136"/>
    </source>
</evidence>
<protein>
    <recommendedName>
        <fullName evidence="14">ATP synthase subunit c</fullName>
    </recommendedName>
    <alternativeName>
        <fullName evidence="14">ATP synthase F(0) sector subunit c</fullName>
    </alternativeName>
    <alternativeName>
        <fullName evidence="14">F-type ATPase subunit c</fullName>
        <shortName evidence="14">F-ATPase subunit c</shortName>
    </alternativeName>
    <alternativeName>
        <fullName evidence="14">Lipid-binding protein</fullName>
    </alternativeName>
</protein>
<comment type="function">
    <text evidence="14">Key component of the F(0) channel; it plays a direct role in translocation across the membrane. A homomeric c-ring of between 10-14 subunits forms the central stalk rotor element with the F(1) delta and epsilon subunits.</text>
</comment>
<feature type="transmembrane region" description="Helical" evidence="14">
    <location>
        <begin position="44"/>
        <end position="68"/>
    </location>
</feature>
<dbReference type="NCBIfam" id="NF005363">
    <property type="entry name" value="PRK06876.1"/>
    <property type="match status" value="1"/>
</dbReference>
<comment type="caution">
    <text evidence="14">Lacks conserved residue(s) required for the propagation of feature annotation.</text>
</comment>
<evidence type="ECO:0000256" key="4">
    <source>
        <dbReference type="ARBA" id="ARBA00022475"/>
    </source>
</evidence>
<dbReference type="GO" id="GO:0045259">
    <property type="term" value="C:proton-transporting ATP synthase complex"/>
    <property type="evidence" value="ECO:0007669"/>
    <property type="project" value="UniProtKB-KW"/>
</dbReference>
<evidence type="ECO:0000256" key="10">
    <source>
        <dbReference type="ARBA" id="ARBA00023121"/>
    </source>
</evidence>
<dbReference type="PRINTS" id="PR00124">
    <property type="entry name" value="ATPASEC"/>
</dbReference>
<dbReference type="InterPro" id="IPR002379">
    <property type="entry name" value="ATPase_proteolipid_c-like_dom"/>
</dbReference>
<feature type="domain" description="V-ATPase proteolipid subunit C-like" evidence="15">
    <location>
        <begin position="4"/>
        <end position="67"/>
    </location>
</feature>
<evidence type="ECO:0000256" key="7">
    <source>
        <dbReference type="ARBA" id="ARBA00022781"/>
    </source>
</evidence>
<gene>
    <name evidence="14 16" type="primary">atpE</name>
    <name evidence="16" type="ORF">AWH56_006300</name>
</gene>
<dbReference type="SUPFAM" id="SSF81333">
    <property type="entry name" value="F1F0 ATP synthase subunit C"/>
    <property type="match status" value="1"/>
</dbReference>
<reference evidence="16 17" key="2">
    <citation type="journal article" date="2019" name="Int. J. Syst. Evol. Microbiol.">
        <title>Anaerobacillus isosaccharinicus sp. nov., an alkaliphilic bacterium which degrades isosaccharinic acid.</title>
        <authorList>
            <person name="Bassil N.M."/>
            <person name="Lloyd J.R."/>
        </authorList>
    </citation>
    <scope>NUCLEOTIDE SEQUENCE [LARGE SCALE GENOMIC DNA]</scope>
    <source>
        <strain evidence="16 17">NB2006</strain>
    </source>
</reference>
<dbReference type="RefSeq" id="WP_182080402.1">
    <property type="nucleotide sequence ID" value="NZ_CP063356.2"/>
</dbReference>
<evidence type="ECO:0000256" key="14">
    <source>
        <dbReference type="HAMAP-Rule" id="MF_01396"/>
    </source>
</evidence>
<dbReference type="FunFam" id="1.20.20.10:FF:000002">
    <property type="entry name" value="ATP synthase subunit c"/>
    <property type="match status" value="1"/>
</dbReference>
<reference evidence="16 17" key="1">
    <citation type="journal article" date="2017" name="Genome Announc.">
        <title>Draft Genome Sequences of Four Alkaliphilic Bacteria Belonging to the Anaerobacillus Genus.</title>
        <authorList>
            <person name="Bassil N.M."/>
            <person name="Lloyd J.R."/>
        </authorList>
    </citation>
    <scope>NUCLEOTIDE SEQUENCE [LARGE SCALE GENOMIC DNA]</scope>
    <source>
        <strain evidence="16 17">NB2006</strain>
    </source>
</reference>
<dbReference type="GO" id="GO:0008289">
    <property type="term" value="F:lipid binding"/>
    <property type="evidence" value="ECO:0007669"/>
    <property type="project" value="UniProtKB-KW"/>
</dbReference>
<evidence type="ECO:0000256" key="5">
    <source>
        <dbReference type="ARBA" id="ARBA00022547"/>
    </source>
</evidence>
<keyword evidence="10 14" id="KW-0446">Lipid-binding</keyword>
<accession>A0A7S7LA34</accession>
<keyword evidence="12 14" id="KW-0066">ATP synthesis</keyword>
<keyword evidence="17" id="KW-1185">Reference proteome</keyword>
<keyword evidence="11 14" id="KW-0472">Membrane</keyword>
<dbReference type="PROSITE" id="PS00605">
    <property type="entry name" value="ATPASE_C"/>
    <property type="match status" value="1"/>
</dbReference>
<dbReference type="AlphaFoldDB" id="A0A7S7LA34"/>
<organism evidence="16 17">
    <name type="scientific">Anaerobacillus isosaccharinicus</name>
    <dbReference type="NCBI Taxonomy" id="1532552"/>
    <lineage>
        <taxon>Bacteria</taxon>
        <taxon>Bacillati</taxon>
        <taxon>Bacillota</taxon>
        <taxon>Bacilli</taxon>
        <taxon>Bacillales</taxon>
        <taxon>Bacillaceae</taxon>
        <taxon>Anaerobacillus</taxon>
    </lineage>
</organism>
<evidence type="ECO:0000259" key="15">
    <source>
        <dbReference type="Pfam" id="PF00137"/>
    </source>
</evidence>
<dbReference type="GO" id="GO:0033177">
    <property type="term" value="C:proton-transporting two-sector ATPase complex, proton-transporting domain"/>
    <property type="evidence" value="ECO:0007669"/>
    <property type="project" value="InterPro"/>
</dbReference>
<dbReference type="KEGG" id="aia:AWH56_006300"/>
<comment type="function">
    <text evidence="13 14">F(1)F(0) ATP synthase produces ATP from ADP in the presence of a proton or sodium gradient. F-type ATPases consist of two structural domains, F(1) containing the extramembraneous catalytic core and F(0) containing the membrane proton channel, linked together by a central stalk and a peripheral stalk. During catalysis, ATP synthesis in the catalytic domain of F(1) is coupled via a rotary mechanism of the central stalk subunits to proton translocation.</text>
</comment>
<evidence type="ECO:0000256" key="13">
    <source>
        <dbReference type="ARBA" id="ARBA00025198"/>
    </source>
</evidence>
<dbReference type="GO" id="GO:0046933">
    <property type="term" value="F:proton-transporting ATP synthase activity, rotational mechanism"/>
    <property type="evidence" value="ECO:0007669"/>
    <property type="project" value="UniProtKB-UniRule"/>
</dbReference>
<keyword evidence="6 14" id="KW-0812">Transmembrane</keyword>
<keyword evidence="9 14" id="KW-0406">Ion transport</keyword>
<dbReference type="NCBIfam" id="TIGR01260">
    <property type="entry name" value="ATP_synt_c"/>
    <property type="match status" value="1"/>
</dbReference>
<evidence type="ECO:0000313" key="17">
    <source>
        <dbReference type="Proteomes" id="UP000180175"/>
    </source>
</evidence>
<evidence type="ECO:0000256" key="9">
    <source>
        <dbReference type="ARBA" id="ARBA00023065"/>
    </source>
</evidence>
<dbReference type="InterPro" id="IPR005953">
    <property type="entry name" value="ATP_synth_csu_bac/chlpt"/>
</dbReference>
<comment type="similarity">
    <text evidence="2 14">Belongs to the ATPase C chain family.</text>
</comment>
<keyword evidence="8 14" id="KW-1133">Transmembrane helix</keyword>
<sequence length="71" mass="7236">MVFLSAAIVAALAAIAGAFGVAIIVRATLEGVTRQPEMKGSLQTIMFIGVPLAEALPILAIVISFLILGNA</sequence>